<proteinExistence type="predicted"/>
<protein>
    <submittedName>
        <fullName evidence="1">Uncharacterized protein</fullName>
    </submittedName>
</protein>
<dbReference type="Proteomes" id="UP000054770">
    <property type="component" value="Unassembled WGS sequence"/>
</dbReference>
<evidence type="ECO:0000313" key="1">
    <source>
        <dbReference type="EMBL" id="SAL83898.1"/>
    </source>
</evidence>
<comment type="caution">
    <text evidence="1">The sequence shown here is derived from an EMBL/GenBank/DDBJ whole genome shotgun (WGS) entry which is preliminary data.</text>
</comment>
<dbReference type="EMBL" id="FCON02000147">
    <property type="protein sequence ID" value="SAL83898.1"/>
    <property type="molecule type" value="Genomic_DNA"/>
</dbReference>
<evidence type="ECO:0000313" key="2">
    <source>
        <dbReference type="Proteomes" id="UP000054770"/>
    </source>
</evidence>
<sequence length="62" mass="7097">MMTESMKIYLEGQIVENDVEFTLVELCRASGASGKRSCYGYRKRPLSRQVTSHQSRVSVARR</sequence>
<dbReference type="AlphaFoldDB" id="A0A158KRY7"/>
<gene>
    <name evidence="1" type="ORF">AWB68_07089</name>
</gene>
<accession>A0A158KRY7</accession>
<keyword evidence="2" id="KW-1185">Reference proteome</keyword>
<reference evidence="1" key="1">
    <citation type="submission" date="2016-01" db="EMBL/GenBank/DDBJ databases">
        <authorList>
            <person name="Peeters C."/>
        </authorList>
    </citation>
    <scope>NUCLEOTIDE SEQUENCE [LARGE SCALE GENOMIC DNA]</scope>
    <source>
        <strain evidence="1">LMG 22940</strain>
    </source>
</reference>
<organism evidence="1 2">
    <name type="scientific">Caballeronia choica</name>
    <dbReference type="NCBI Taxonomy" id="326476"/>
    <lineage>
        <taxon>Bacteria</taxon>
        <taxon>Pseudomonadati</taxon>
        <taxon>Pseudomonadota</taxon>
        <taxon>Betaproteobacteria</taxon>
        <taxon>Burkholderiales</taxon>
        <taxon>Burkholderiaceae</taxon>
        <taxon>Caballeronia</taxon>
    </lineage>
</organism>
<name>A0A158KRY7_9BURK</name>